<reference evidence="1 2" key="1">
    <citation type="submission" date="2024-04" db="EMBL/GenBank/DDBJ databases">
        <title>Phyllosticta paracitricarpa is synonymous to the EU quarantine fungus P. citricarpa based on phylogenomic analyses.</title>
        <authorList>
            <consortium name="Lawrence Berkeley National Laboratory"/>
            <person name="Van ingen-buijs V.A."/>
            <person name="Van westerhoven A.C."/>
            <person name="Haridas S."/>
            <person name="Skiadas P."/>
            <person name="Martin F."/>
            <person name="Groenewald J.Z."/>
            <person name="Crous P.W."/>
            <person name="Seidl M.F."/>
        </authorList>
    </citation>
    <scope>NUCLEOTIDE SEQUENCE [LARGE SCALE GENOMIC DNA]</scope>
    <source>
        <strain evidence="1 2">CPC 17464</strain>
    </source>
</reference>
<dbReference type="GeneID" id="92032598"/>
<organism evidence="1 2">
    <name type="scientific">Phyllosticta citribraziliensis</name>
    <dbReference type="NCBI Taxonomy" id="989973"/>
    <lineage>
        <taxon>Eukaryota</taxon>
        <taxon>Fungi</taxon>
        <taxon>Dikarya</taxon>
        <taxon>Ascomycota</taxon>
        <taxon>Pezizomycotina</taxon>
        <taxon>Dothideomycetes</taxon>
        <taxon>Dothideomycetes incertae sedis</taxon>
        <taxon>Botryosphaeriales</taxon>
        <taxon>Phyllostictaceae</taxon>
        <taxon>Phyllosticta</taxon>
    </lineage>
</organism>
<proteinExistence type="predicted"/>
<protein>
    <submittedName>
        <fullName evidence="1">Uncharacterized protein</fullName>
    </submittedName>
</protein>
<evidence type="ECO:0000313" key="2">
    <source>
        <dbReference type="Proteomes" id="UP001360953"/>
    </source>
</evidence>
<name>A0ABR1LWD5_9PEZI</name>
<sequence length="165" mass="17605">MPSPNRLPACLPGTWPYRSSVQSGRPLWQQLSTSEPVRSSSNRLSSLEPHNSSFICTPLRGKVRSEQTMTVPGIVICCCSSSGSARCADHPLNSGFRQAHGTADTAGLVCFQPLLLSTCSYQLSHSLPIRPIAASPFALSLQAKRMLAFAARPATSPSTPAAHET</sequence>
<dbReference type="EMBL" id="JBBPEH010000004">
    <property type="protein sequence ID" value="KAK7539513.1"/>
    <property type="molecule type" value="Genomic_DNA"/>
</dbReference>
<dbReference type="RefSeq" id="XP_066656784.1">
    <property type="nucleotide sequence ID" value="XM_066799692.1"/>
</dbReference>
<accession>A0ABR1LWD5</accession>
<gene>
    <name evidence="1" type="ORF">J3D65DRAFT_618859</name>
</gene>
<evidence type="ECO:0000313" key="1">
    <source>
        <dbReference type="EMBL" id="KAK7539513.1"/>
    </source>
</evidence>
<dbReference type="Proteomes" id="UP001360953">
    <property type="component" value="Unassembled WGS sequence"/>
</dbReference>
<comment type="caution">
    <text evidence="1">The sequence shown here is derived from an EMBL/GenBank/DDBJ whole genome shotgun (WGS) entry which is preliminary data.</text>
</comment>
<keyword evidence="2" id="KW-1185">Reference proteome</keyword>